<name>A0A1G7BHG5_9SPHI</name>
<evidence type="ECO:0000256" key="1">
    <source>
        <dbReference type="SAM" id="SignalP"/>
    </source>
</evidence>
<protein>
    <submittedName>
        <fullName evidence="2">Aspartyl protease</fullName>
    </submittedName>
</protein>
<gene>
    <name evidence="2" type="ORF">SAMN05216464_10525</name>
</gene>
<dbReference type="Proteomes" id="UP000199072">
    <property type="component" value="Unassembled WGS sequence"/>
</dbReference>
<dbReference type="GO" id="GO:0006508">
    <property type="term" value="P:proteolysis"/>
    <property type="evidence" value="ECO:0007669"/>
    <property type="project" value="UniProtKB-KW"/>
</dbReference>
<evidence type="ECO:0000313" key="2">
    <source>
        <dbReference type="EMBL" id="SDE26422.1"/>
    </source>
</evidence>
<dbReference type="Gene3D" id="2.40.70.10">
    <property type="entry name" value="Acid Proteases"/>
    <property type="match status" value="2"/>
</dbReference>
<keyword evidence="2" id="KW-0378">Hydrolase</keyword>
<feature type="signal peptide" evidence="1">
    <location>
        <begin position="1"/>
        <end position="22"/>
    </location>
</feature>
<sequence length="326" mass="36506">MPKFLIYLALLFSLVCLQRASGSEKVSVNGITFKNAIRDPDPDPSGDFTTLIVPIKRAGNLIIVEAQIDSVAGNFVLDTGAPYLVLNETYFRDMPKMADQESAGLNGGTSGSFTTIVHNFNILDLHYSKLTADVTDLSAIENGRNIKILGLLGTRLFSKLAITVDLFRNTLYIQKVDDEGNIPDAQKLFHDRFMVTPFRFMNDVIFMKGSVNNNTLWFAFDTAAETNLLDYDKSKNVAETMQVISRTTTTGIGGSSLQVIYARFDELVVGDRKFMHNRILLTSLDKMGKAYGHTVDGILGYDFFVRGIFTINFVKKEFEMYIYKNE</sequence>
<dbReference type="InterPro" id="IPR021109">
    <property type="entry name" value="Peptidase_aspartic_dom_sf"/>
</dbReference>
<dbReference type="SUPFAM" id="SSF50630">
    <property type="entry name" value="Acid proteases"/>
    <property type="match status" value="1"/>
</dbReference>
<reference evidence="2 3" key="1">
    <citation type="submission" date="2016-10" db="EMBL/GenBank/DDBJ databases">
        <authorList>
            <person name="de Groot N.N."/>
        </authorList>
    </citation>
    <scope>NUCLEOTIDE SEQUENCE [LARGE SCALE GENOMIC DNA]</scope>
    <source>
        <strain evidence="2 3">47C3B</strain>
    </source>
</reference>
<evidence type="ECO:0000313" key="3">
    <source>
        <dbReference type="Proteomes" id="UP000199072"/>
    </source>
</evidence>
<organism evidence="2 3">
    <name type="scientific">Mucilaginibacter pineti</name>
    <dbReference type="NCBI Taxonomy" id="1391627"/>
    <lineage>
        <taxon>Bacteria</taxon>
        <taxon>Pseudomonadati</taxon>
        <taxon>Bacteroidota</taxon>
        <taxon>Sphingobacteriia</taxon>
        <taxon>Sphingobacteriales</taxon>
        <taxon>Sphingobacteriaceae</taxon>
        <taxon>Mucilaginibacter</taxon>
    </lineage>
</organism>
<keyword evidence="2" id="KW-0645">Protease</keyword>
<dbReference type="AlphaFoldDB" id="A0A1G7BHG5"/>
<dbReference type="STRING" id="1391627.SAMN05216464_10525"/>
<proteinExistence type="predicted"/>
<keyword evidence="3" id="KW-1185">Reference proteome</keyword>
<feature type="chain" id="PRO_5011494892" evidence="1">
    <location>
        <begin position="23"/>
        <end position="326"/>
    </location>
</feature>
<dbReference type="RefSeq" id="WP_091149627.1">
    <property type="nucleotide sequence ID" value="NZ_FNAI01000005.1"/>
</dbReference>
<dbReference type="EMBL" id="FNAI01000005">
    <property type="protein sequence ID" value="SDE26422.1"/>
    <property type="molecule type" value="Genomic_DNA"/>
</dbReference>
<accession>A0A1G7BHG5</accession>
<dbReference type="OrthoDB" id="3521766at2"/>
<dbReference type="Pfam" id="PF13650">
    <property type="entry name" value="Asp_protease_2"/>
    <property type="match status" value="2"/>
</dbReference>
<keyword evidence="1" id="KW-0732">Signal</keyword>
<dbReference type="GO" id="GO:0008233">
    <property type="term" value="F:peptidase activity"/>
    <property type="evidence" value="ECO:0007669"/>
    <property type="project" value="UniProtKB-KW"/>
</dbReference>